<dbReference type="SUPFAM" id="SSF160379">
    <property type="entry name" value="SP0830-like"/>
    <property type="match status" value="1"/>
</dbReference>
<dbReference type="AlphaFoldDB" id="A0A7G8PS35"/>
<dbReference type="Pfam" id="PF08002">
    <property type="entry name" value="DUF1697"/>
    <property type="match status" value="1"/>
</dbReference>
<evidence type="ECO:0000313" key="2">
    <source>
        <dbReference type="Proteomes" id="UP000515514"/>
    </source>
</evidence>
<dbReference type="PANTHER" id="PTHR36439:SF1">
    <property type="entry name" value="DUF1697 DOMAIN-CONTAINING PROTEIN"/>
    <property type="match status" value="1"/>
</dbReference>
<dbReference type="EMBL" id="CP052909">
    <property type="protein sequence ID" value="QNJ97151.1"/>
    <property type="molecule type" value="Genomic_DNA"/>
</dbReference>
<evidence type="ECO:0008006" key="3">
    <source>
        <dbReference type="Google" id="ProtNLM"/>
    </source>
</evidence>
<sequence>MKTYIALLRGINVGGHKKILMKDLRALFERIGYSEVASYIQSGNMVFSSESDTEHDKRISEAIEEAYGWDVPVLVKTSDEIKAILDECPFPKEKKESAYFMLLFKQPVKEDIERLKTFQFQDEEFVLSPKCIYFYSAVDPGKSKLNNNFFEKKLKVTATTRNFRTLQKLVELSD</sequence>
<evidence type="ECO:0000313" key="1">
    <source>
        <dbReference type="EMBL" id="QNJ97151.1"/>
    </source>
</evidence>
<accession>A0A7G8PS35</accession>
<organism evidence="1 2">
    <name type="scientific">Constantimarinum furrinae</name>
    <dbReference type="NCBI Taxonomy" id="2562285"/>
    <lineage>
        <taxon>Bacteria</taxon>
        <taxon>Pseudomonadati</taxon>
        <taxon>Bacteroidota</taxon>
        <taxon>Flavobacteriia</taxon>
        <taxon>Flavobacteriales</taxon>
        <taxon>Flavobacteriaceae</taxon>
        <taxon>Altibacter/Constantimarinum group</taxon>
        <taxon>Constantimarinum</taxon>
    </lineage>
</organism>
<name>A0A7G8PS35_9FLAO</name>
<dbReference type="Gene3D" id="3.30.70.1280">
    <property type="entry name" value="SP0830-like domains"/>
    <property type="match status" value="1"/>
</dbReference>
<dbReference type="PIRSF" id="PIRSF008502">
    <property type="entry name" value="UCP008502"/>
    <property type="match status" value="1"/>
</dbReference>
<proteinExistence type="predicted"/>
<protein>
    <recommendedName>
        <fullName evidence="3">DUF1697 domain-containing protein</fullName>
    </recommendedName>
</protein>
<dbReference type="InterPro" id="IPR012545">
    <property type="entry name" value="DUF1697"/>
</dbReference>
<keyword evidence="2" id="KW-1185">Reference proteome</keyword>
<reference evidence="1 2" key="1">
    <citation type="submission" date="2020-04" db="EMBL/GenBank/DDBJ databases">
        <title>Genome sequence of Altibacter aquimarinus strain ALE3EI.</title>
        <authorList>
            <person name="Oh H.-M."/>
            <person name="Jang D."/>
        </authorList>
    </citation>
    <scope>NUCLEOTIDE SEQUENCE [LARGE SCALE GENOMIC DNA]</scope>
    <source>
        <strain evidence="1 2">ALE3EI</strain>
    </source>
</reference>
<gene>
    <name evidence="1" type="ORF">ALE3EI_0573</name>
</gene>
<dbReference type="Gene3D" id="3.30.70.1260">
    <property type="entry name" value="bacterial protein sp0830 like"/>
    <property type="match status" value="1"/>
</dbReference>
<dbReference type="KEGG" id="alti:ALE3EI_0573"/>
<dbReference type="Proteomes" id="UP000515514">
    <property type="component" value="Chromosome"/>
</dbReference>
<dbReference type="PANTHER" id="PTHR36439">
    <property type="entry name" value="BLL4334 PROTEIN"/>
    <property type="match status" value="1"/>
</dbReference>